<organism evidence="1 2">
    <name type="scientific">Symbiodinium necroappetens</name>
    <dbReference type="NCBI Taxonomy" id="1628268"/>
    <lineage>
        <taxon>Eukaryota</taxon>
        <taxon>Sar</taxon>
        <taxon>Alveolata</taxon>
        <taxon>Dinophyceae</taxon>
        <taxon>Suessiales</taxon>
        <taxon>Symbiodiniaceae</taxon>
        <taxon>Symbiodinium</taxon>
    </lineage>
</organism>
<reference evidence="1" key="1">
    <citation type="submission" date="2021-02" db="EMBL/GenBank/DDBJ databases">
        <authorList>
            <person name="Dougan E. K."/>
            <person name="Rhodes N."/>
            <person name="Thang M."/>
            <person name="Chan C."/>
        </authorList>
    </citation>
    <scope>NUCLEOTIDE SEQUENCE</scope>
</reference>
<feature type="non-terminal residue" evidence="1">
    <location>
        <position position="1"/>
    </location>
</feature>
<gene>
    <name evidence="1" type="primary">mug158</name>
    <name evidence="1" type="ORF">SNEC2469_LOCUS11211</name>
</gene>
<sequence>MLLSRRSATKAVRGLIVAARPKATLATTHQDIPTLPPRVFDYPGKTGASRSNWEDWMVNLRGEDAWLAGPRDLSWYTGQPPMPGLCPGVSLDGAIRALPMPDLNKLTR</sequence>
<comment type="caution">
    <text evidence="1">The sequence shown here is derived from an EMBL/GenBank/DDBJ whole genome shotgun (WGS) entry which is preliminary data.</text>
</comment>
<proteinExistence type="predicted"/>
<keyword evidence="2" id="KW-1185">Reference proteome</keyword>
<evidence type="ECO:0000313" key="1">
    <source>
        <dbReference type="EMBL" id="CAE7408112.1"/>
    </source>
</evidence>
<protein>
    <submittedName>
        <fullName evidence="1">Mug158 protein</fullName>
    </submittedName>
</protein>
<name>A0A812QXK6_9DINO</name>
<dbReference type="AlphaFoldDB" id="A0A812QXK6"/>
<accession>A0A812QXK6</accession>
<dbReference type="Proteomes" id="UP000601435">
    <property type="component" value="Unassembled WGS sequence"/>
</dbReference>
<dbReference type="OrthoDB" id="424149at2759"/>
<evidence type="ECO:0000313" key="2">
    <source>
        <dbReference type="Proteomes" id="UP000601435"/>
    </source>
</evidence>
<dbReference type="EMBL" id="CAJNJA010017797">
    <property type="protein sequence ID" value="CAE7408112.1"/>
    <property type="molecule type" value="Genomic_DNA"/>
</dbReference>